<accession>A0A0N4VLP8</accession>
<evidence type="ECO:0000313" key="11">
    <source>
        <dbReference type="WBParaSite" id="EVEC_0001181601-mRNA-1"/>
    </source>
</evidence>
<protein>
    <submittedName>
        <fullName evidence="11">ZnF_CDGSH domain-containing protein</fullName>
    </submittedName>
</protein>
<feature type="transmembrane region" description="Helical" evidence="7">
    <location>
        <begin position="20"/>
        <end position="42"/>
    </location>
</feature>
<feature type="domain" description="Iron-binding zinc finger CDGSH type" evidence="8">
    <location>
        <begin position="58"/>
        <end position="96"/>
    </location>
</feature>
<keyword evidence="7" id="KW-0812">Transmembrane</keyword>
<dbReference type="FunFam" id="3.40.5.90:FF:000001">
    <property type="entry name" value="CDGSH iron-sulfur domain-containing protein 1"/>
    <property type="match status" value="1"/>
</dbReference>
<evidence type="ECO:0000256" key="1">
    <source>
        <dbReference type="ARBA" id="ARBA00008624"/>
    </source>
</evidence>
<dbReference type="GO" id="GO:0010506">
    <property type="term" value="P:regulation of autophagy"/>
    <property type="evidence" value="ECO:0007669"/>
    <property type="project" value="InterPro"/>
</dbReference>
<comment type="similarity">
    <text evidence="1">Belongs to the CISD protein family. CISD2 subfamily.</text>
</comment>
<dbReference type="Proteomes" id="UP000274131">
    <property type="component" value="Unassembled WGS sequence"/>
</dbReference>
<reference evidence="9 10" key="2">
    <citation type="submission" date="2018-10" db="EMBL/GenBank/DDBJ databases">
        <authorList>
            <consortium name="Pathogen Informatics"/>
        </authorList>
    </citation>
    <scope>NUCLEOTIDE SEQUENCE [LARGE SCALE GENOMIC DNA]</scope>
</reference>
<keyword evidence="2" id="KW-0001">2Fe-2S</keyword>
<evidence type="ECO:0000256" key="2">
    <source>
        <dbReference type="ARBA" id="ARBA00022714"/>
    </source>
</evidence>
<dbReference type="Gene3D" id="3.40.5.90">
    <property type="entry name" value="CDGSH iron-sulfur domain, mitoNEET-type"/>
    <property type="match status" value="1"/>
</dbReference>
<organism evidence="11">
    <name type="scientific">Enterobius vermicularis</name>
    <name type="common">Human pinworm</name>
    <dbReference type="NCBI Taxonomy" id="51028"/>
    <lineage>
        <taxon>Eukaryota</taxon>
        <taxon>Metazoa</taxon>
        <taxon>Ecdysozoa</taxon>
        <taxon>Nematoda</taxon>
        <taxon>Chromadorea</taxon>
        <taxon>Rhabditida</taxon>
        <taxon>Spirurina</taxon>
        <taxon>Oxyuridomorpha</taxon>
        <taxon>Oxyuroidea</taxon>
        <taxon>Oxyuridae</taxon>
        <taxon>Enterobius</taxon>
    </lineage>
</organism>
<evidence type="ECO:0000256" key="6">
    <source>
        <dbReference type="ARBA" id="ARBA00034078"/>
    </source>
</evidence>
<keyword evidence="7" id="KW-1133">Transmembrane helix</keyword>
<dbReference type="Pfam" id="PF09360">
    <property type="entry name" value="zf-CDGSH"/>
    <property type="match status" value="1"/>
</dbReference>
<dbReference type="GO" id="GO:0005741">
    <property type="term" value="C:mitochondrial outer membrane"/>
    <property type="evidence" value="ECO:0007669"/>
    <property type="project" value="TreeGrafter"/>
</dbReference>
<evidence type="ECO:0000313" key="9">
    <source>
        <dbReference type="EMBL" id="VDD96343.1"/>
    </source>
</evidence>
<dbReference type="GO" id="GO:0051537">
    <property type="term" value="F:2 iron, 2 sulfur cluster binding"/>
    <property type="evidence" value="ECO:0007669"/>
    <property type="project" value="UniProtKB-KW"/>
</dbReference>
<dbReference type="PANTHER" id="PTHR13680:SF5">
    <property type="entry name" value="CDGSH IRON-SULFUR DOMAIN-CONTAINING PROTEIN 1"/>
    <property type="match status" value="1"/>
</dbReference>
<dbReference type="SMART" id="SM00704">
    <property type="entry name" value="ZnF_CDGSH"/>
    <property type="match status" value="1"/>
</dbReference>
<evidence type="ECO:0000256" key="4">
    <source>
        <dbReference type="ARBA" id="ARBA00023004"/>
    </source>
</evidence>
<evidence type="ECO:0000313" key="10">
    <source>
        <dbReference type="Proteomes" id="UP000274131"/>
    </source>
</evidence>
<dbReference type="GO" id="GO:0046872">
    <property type="term" value="F:metal ion binding"/>
    <property type="evidence" value="ECO:0007669"/>
    <property type="project" value="UniProtKB-KW"/>
</dbReference>
<dbReference type="PANTHER" id="PTHR13680">
    <property type="entry name" value="CDGSH IRON-SULFUR DOMAIN-CONTAINING PROTEIN 1"/>
    <property type="match status" value="1"/>
</dbReference>
<gene>
    <name evidence="9" type="ORF">EVEC_LOCUS11094</name>
</gene>
<dbReference type="OrthoDB" id="449252at2759"/>
<dbReference type="STRING" id="51028.A0A0N4VLP8"/>
<evidence type="ECO:0000259" key="8">
    <source>
        <dbReference type="SMART" id="SM00704"/>
    </source>
</evidence>
<keyword evidence="7" id="KW-0472">Membrane</keyword>
<evidence type="ECO:0000256" key="3">
    <source>
        <dbReference type="ARBA" id="ARBA00022723"/>
    </source>
</evidence>
<dbReference type="EMBL" id="UXUI01011568">
    <property type="protein sequence ID" value="VDD96343.1"/>
    <property type="molecule type" value="Genomic_DNA"/>
</dbReference>
<keyword evidence="5" id="KW-0411">Iron-sulfur</keyword>
<dbReference type="InterPro" id="IPR045131">
    <property type="entry name" value="CISD1/2"/>
</dbReference>
<reference evidence="11" key="1">
    <citation type="submission" date="2017-02" db="UniProtKB">
        <authorList>
            <consortium name="WormBaseParasite"/>
        </authorList>
    </citation>
    <scope>IDENTIFICATION</scope>
</reference>
<keyword evidence="10" id="KW-1185">Reference proteome</keyword>
<evidence type="ECO:0000256" key="7">
    <source>
        <dbReference type="SAM" id="Phobius"/>
    </source>
</evidence>
<dbReference type="InterPro" id="IPR042216">
    <property type="entry name" value="MitoNEET_CISD"/>
</dbReference>
<name>A0A0N4VLP8_ENTVE</name>
<dbReference type="InterPro" id="IPR018967">
    <property type="entry name" value="FeS-contain_CDGSH-typ"/>
</dbReference>
<keyword evidence="4" id="KW-0408">Iron</keyword>
<sequence>MRDEIKAVSVACDHCRFKCIAMGLALVAGGAAIGYCVGTCVARKRDRINHCIKLSSDKVVDVAEMEDIGDKKVYCRCWKSEKFPYCDGTHNAHNAQSGDNVGPLVVQKKEAA</sequence>
<dbReference type="AlphaFoldDB" id="A0A0N4VLP8"/>
<comment type="cofactor">
    <cofactor evidence="6">
        <name>[2Fe-2S] cluster</name>
        <dbReference type="ChEBI" id="CHEBI:190135"/>
    </cofactor>
</comment>
<keyword evidence="3" id="KW-0479">Metal-binding</keyword>
<proteinExistence type="inferred from homology"/>
<dbReference type="WBParaSite" id="EVEC_0001181601-mRNA-1">
    <property type="protein sequence ID" value="EVEC_0001181601-mRNA-1"/>
    <property type="gene ID" value="EVEC_0001181601"/>
</dbReference>
<evidence type="ECO:0000256" key="5">
    <source>
        <dbReference type="ARBA" id="ARBA00023014"/>
    </source>
</evidence>